<evidence type="ECO:0000256" key="6">
    <source>
        <dbReference type="ARBA" id="ARBA00023136"/>
    </source>
</evidence>
<dbReference type="Gene3D" id="3.10.580.10">
    <property type="entry name" value="CBS-domain"/>
    <property type="match status" value="1"/>
</dbReference>
<evidence type="ECO:0000256" key="4">
    <source>
        <dbReference type="ARBA" id="ARBA00022989"/>
    </source>
</evidence>
<keyword evidence="6 11" id="KW-0472">Membrane</keyword>
<dbReference type="InterPro" id="IPR001807">
    <property type="entry name" value="ClC"/>
</dbReference>
<keyword evidence="14" id="KW-1185">Reference proteome</keyword>
<keyword evidence="8" id="KW-0868">Chloride</keyword>
<feature type="transmembrane region" description="Helical" evidence="11">
    <location>
        <begin position="26"/>
        <end position="51"/>
    </location>
</feature>
<feature type="non-terminal residue" evidence="13">
    <location>
        <position position="1"/>
    </location>
</feature>
<dbReference type="Proteomes" id="UP001171945">
    <property type="component" value="Unassembled WGS sequence"/>
</dbReference>
<feature type="transmembrane region" description="Helical" evidence="11">
    <location>
        <begin position="58"/>
        <end position="78"/>
    </location>
</feature>
<comment type="subcellular location">
    <subcellularLocation>
        <location evidence="1">Membrane</location>
        <topology evidence="1">Multi-pass membrane protein</topology>
    </subcellularLocation>
</comment>
<evidence type="ECO:0000256" key="11">
    <source>
        <dbReference type="SAM" id="Phobius"/>
    </source>
</evidence>
<dbReference type="Pfam" id="PF00654">
    <property type="entry name" value="Voltage_CLC"/>
    <property type="match status" value="1"/>
</dbReference>
<dbReference type="InterPro" id="IPR046342">
    <property type="entry name" value="CBS_dom_sf"/>
</dbReference>
<keyword evidence="4 11" id="KW-1133">Transmembrane helix</keyword>
<dbReference type="EMBL" id="JAUCGM010001028">
    <property type="protein sequence ID" value="MDM8564010.1"/>
    <property type="molecule type" value="Genomic_DNA"/>
</dbReference>
<comment type="caution">
    <text evidence="13">The sequence shown here is derived from an EMBL/GenBank/DDBJ whole genome shotgun (WGS) entry which is preliminary data.</text>
</comment>
<dbReference type="InterPro" id="IPR050368">
    <property type="entry name" value="ClC-type_chloride_channel"/>
</dbReference>
<evidence type="ECO:0000256" key="5">
    <source>
        <dbReference type="ARBA" id="ARBA00023065"/>
    </source>
</evidence>
<dbReference type="CDD" id="cd02205">
    <property type="entry name" value="CBS_pair_SF"/>
    <property type="match status" value="1"/>
</dbReference>
<name>A0ABT7VWW6_9GAMM</name>
<evidence type="ECO:0000313" key="14">
    <source>
        <dbReference type="Proteomes" id="UP001171945"/>
    </source>
</evidence>
<feature type="domain" description="CBS" evidence="12">
    <location>
        <begin position="180"/>
        <end position="239"/>
    </location>
</feature>
<evidence type="ECO:0000313" key="13">
    <source>
        <dbReference type="EMBL" id="MDM8564010.1"/>
    </source>
</evidence>
<dbReference type="PROSITE" id="PS51371">
    <property type="entry name" value="CBS"/>
    <property type="match status" value="2"/>
</dbReference>
<reference evidence="13" key="1">
    <citation type="submission" date="2023-06" db="EMBL/GenBank/DDBJ databases">
        <title>Uncultivated large filamentous bacteria from sulfidic sediments reveal new species and different genomic features in energy metabolism and defense.</title>
        <authorList>
            <person name="Fonseca A."/>
        </authorList>
    </citation>
    <scope>NUCLEOTIDE SEQUENCE</scope>
    <source>
        <strain evidence="13">HSG4</strain>
    </source>
</reference>
<dbReference type="PANTHER" id="PTHR43427">
    <property type="entry name" value="CHLORIDE CHANNEL PROTEIN CLC-E"/>
    <property type="match status" value="1"/>
</dbReference>
<dbReference type="Gene3D" id="1.10.3080.10">
    <property type="entry name" value="Clc chloride channel"/>
    <property type="match status" value="1"/>
</dbReference>
<keyword evidence="5" id="KW-0406">Ion transport</keyword>
<gene>
    <name evidence="13" type="ORF">QUF54_11725</name>
</gene>
<evidence type="ECO:0000256" key="9">
    <source>
        <dbReference type="ARBA" id="ARBA00023303"/>
    </source>
</evidence>
<evidence type="ECO:0000259" key="12">
    <source>
        <dbReference type="PROSITE" id="PS51371"/>
    </source>
</evidence>
<proteinExistence type="predicted"/>
<feature type="domain" description="CBS" evidence="12">
    <location>
        <begin position="116"/>
        <end position="173"/>
    </location>
</feature>
<organism evidence="13 14">
    <name type="scientific">Candidatus Marithioploca araucensis</name>
    <dbReference type="NCBI Taxonomy" id="70273"/>
    <lineage>
        <taxon>Bacteria</taxon>
        <taxon>Pseudomonadati</taxon>
        <taxon>Pseudomonadota</taxon>
        <taxon>Gammaproteobacteria</taxon>
        <taxon>Thiotrichales</taxon>
        <taxon>Thiotrichaceae</taxon>
        <taxon>Candidatus Marithioploca</taxon>
    </lineage>
</organism>
<dbReference type="SUPFAM" id="SSF54631">
    <property type="entry name" value="CBS-domain pair"/>
    <property type="match status" value="1"/>
</dbReference>
<dbReference type="Pfam" id="PF00571">
    <property type="entry name" value="CBS"/>
    <property type="match status" value="2"/>
</dbReference>
<keyword evidence="3 11" id="KW-0812">Transmembrane</keyword>
<evidence type="ECO:0000256" key="3">
    <source>
        <dbReference type="ARBA" id="ARBA00022692"/>
    </source>
</evidence>
<dbReference type="PANTHER" id="PTHR43427:SF6">
    <property type="entry name" value="CHLORIDE CHANNEL PROTEIN CLC-E"/>
    <property type="match status" value="1"/>
</dbReference>
<protein>
    <submittedName>
        <fullName evidence="13">CBS domain-containing protein</fullName>
    </submittedName>
</protein>
<dbReference type="InterPro" id="IPR014743">
    <property type="entry name" value="Cl-channel_core"/>
</dbReference>
<evidence type="ECO:0000256" key="8">
    <source>
        <dbReference type="ARBA" id="ARBA00023214"/>
    </source>
</evidence>
<keyword evidence="7" id="KW-0869">Chloride channel</keyword>
<dbReference type="SMART" id="SM00116">
    <property type="entry name" value="CBS"/>
    <property type="match status" value="2"/>
</dbReference>
<keyword evidence="2" id="KW-0813">Transport</keyword>
<keyword evidence="9" id="KW-0407">Ion channel</keyword>
<dbReference type="InterPro" id="IPR000644">
    <property type="entry name" value="CBS_dom"/>
</dbReference>
<evidence type="ECO:0000256" key="7">
    <source>
        <dbReference type="ARBA" id="ARBA00023173"/>
    </source>
</evidence>
<keyword evidence="10" id="KW-0129">CBS domain</keyword>
<accession>A0ABT7VWW6</accession>
<evidence type="ECO:0000256" key="2">
    <source>
        <dbReference type="ARBA" id="ARBA00022448"/>
    </source>
</evidence>
<dbReference type="SUPFAM" id="SSF81340">
    <property type="entry name" value="Clc chloride channel"/>
    <property type="match status" value="1"/>
</dbReference>
<evidence type="ECO:0000256" key="10">
    <source>
        <dbReference type="PROSITE-ProRule" id="PRU00703"/>
    </source>
</evidence>
<sequence>MGLMLGSSFGYAVNMLFPEITAPTGAYALAGMAAFFGGAAHAPFTAIMVAFELTQYNYHMILPIMLTTVVATLVAQSITPDSMYTSHLVSKGIKIRRVEPGQELYVMDTVTVEEAMTKDIEVVPLTMSLFQLMEKFDQTHLRGFPVVDEAGELAGMVNLRDLDSAIASGNIAKRTVSEIFTKNTLVAYPSESMGSALQRLGLRGDVTRLPVVEEGSRKLVGIVLRSDIIHAYNKAMKKSGQPTGQERDFSLTKDD</sequence>
<evidence type="ECO:0000256" key="1">
    <source>
        <dbReference type="ARBA" id="ARBA00004141"/>
    </source>
</evidence>